<evidence type="ECO:0000313" key="13">
    <source>
        <dbReference type="EMBL" id="SFC58493.1"/>
    </source>
</evidence>
<evidence type="ECO:0000256" key="4">
    <source>
        <dbReference type="ARBA" id="ARBA00022692"/>
    </source>
</evidence>
<organism evidence="13 14">
    <name type="scientific">Pseudoalteromonas denitrificans DSM 6059</name>
    <dbReference type="NCBI Taxonomy" id="1123010"/>
    <lineage>
        <taxon>Bacteria</taxon>
        <taxon>Pseudomonadati</taxon>
        <taxon>Pseudomonadota</taxon>
        <taxon>Gammaproteobacteria</taxon>
        <taxon>Alteromonadales</taxon>
        <taxon>Pseudoalteromonadaceae</taxon>
        <taxon>Pseudoalteromonas</taxon>
    </lineage>
</organism>
<dbReference type="Gene3D" id="3.30.450.20">
    <property type="entry name" value="PAS domain"/>
    <property type="match status" value="2"/>
</dbReference>
<dbReference type="FunFam" id="1.10.287.950:FF:000001">
    <property type="entry name" value="Methyl-accepting chemotaxis sensory transducer"/>
    <property type="match status" value="1"/>
</dbReference>
<dbReference type="PANTHER" id="PTHR32089">
    <property type="entry name" value="METHYL-ACCEPTING CHEMOTAXIS PROTEIN MCPB"/>
    <property type="match status" value="1"/>
</dbReference>
<dbReference type="SUPFAM" id="SSF58104">
    <property type="entry name" value="Methyl-accepting chemotaxis protein (MCP) signaling domain"/>
    <property type="match status" value="1"/>
</dbReference>
<feature type="domain" description="Methyl-accepting transducer" evidence="11">
    <location>
        <begin position="354"/>
        <end position="590"/>
    </location>
</feature>
<dbReference type="SUPFAM" id="SSF103190">
    <property type="entry name" value="Sensory domain-like"/>
    <property type="match status" value="1"/>
</dbReference>
<dbReference type="STRING" id="1123010.SAMN02745724_02034"/>
<evidence type="ECO:0000256" key="9">
    <source>
        <dbReference type="PROSITE-ProRule" id="PRU00284"/>
    </source>
</evidence>
<dbReference type="Pfam" id="PF00672">
    <property type="entry name" value="HAMP"/>
    <property type="match status" value="1"/>
</dbReference>
<dbReference type="GO" id="GO:0006935">
    <property type="term" value="P:chemotaxis"/>
    <property type="evidence" value="ECO:0007669"/>
    <property type="project" value="UniProtKB-KW"/>
</dbReference>
<evidence type="ECO:0000256" key="2">
    <source>
        <dbReference type="ARBA" id="ARBA00022475"/>
    </source>
</evidence>
<dbReference type="GO" id="GO:0007165">
    <property type="term" value="P:signal transduction"/>
    <property type="evidence" value="ECO:0007669"/>
    <property type="project" value="UniProtKB-KW"/>
</dbReference>
<dbReference type="Proteomes" id="UP000198862">
    <property type="component" value="Unassembled WGS sequence"/>
</dbReference>
<dbReference type="CDD" id="cd06225">
    <property type="entry name" value="HAMP"/>
    <property type="match status" value="1"/>
</dbReference>
<name>A0A1I1KK29_9GAMM</name>
<evidence type="ECO:0000313" key="14">
    <source>
        <dbReference type="Proteomes" id="UP000198862"/>
    </source>
</evidence>
<dbReference type="InterPro" id="IPR033479">
    <property type="entry name" value="dCache_1"/>
</dbReference>
<evidence type="ECO:0000259" key="11">
    <source>
        <dbReference type="PROSITE" id="PS50111"/>
    </source>
</evidence>
<dbReference type="EMBL" id="FOLO01000012">
    <property type="protein sequence ID" value="SFC58493.1"/>
    <property type="molecule type" value="Genomic_DNA"/>
</dbReference>
<dbReference type="CDD" id="cd11386">
    <property type="entry name" value="MCP_signal"/>
    <property type="match status" value="1"/>
</dbReference>
<dbReference type="Pfam" id="PF00015">
    <property type="entry name" value="MCPsignal"/>
    <property type="match status" value="1"/>
</dbReference>
<evidence type="ECO:0000256" key="1">
    <source>
        <dbReference type="ARBA" id="ARBA00004651"/>
    </source>
</evidence>
<dbReference type="OrthoDB" id="2489132at2"/>
<dbReference type="GO" id="GO:0005886">
    <property type="term" value="C:plasma membrane"/>
    <property type="evidence" value="ECO:0007669"/>
    <property type="project" value="UniProtKB-SubCell"/>
</dbReference>
<dbReference type="PROSITE" id="PS50111">
    <property type="entry name" value="CHEMOTAXIS_TRANSDUC_2"/>
    <property type="match status" value="1"/>
</dbReference>
<comment type="similarity">
    <text evidence="8">Belongs to the methyl-accepting chemotaxis (MCP) protein family.</text>
</comment>
<dbReference type="Pfam" id="PF02743">
    <property type="entry name" value="dCache_1"/>
    <property type="match status" value="1"/>
</dbReference>
<dbReference type="SMART" id="SM00304">
    <property type="entry name" value="HAMP"/>
    <property type="match status" value="1"/>
</dbReference>
<dbReference type="RefSeq" id="WP_091983340.1">
    <property type="nucleotide sequence ID" value="NZ_FOLO01000012.1"/>
</dbReference>
<dbReference type="InterPro" id="IPR029151">
    <property type="entry name" value="Sensor-like_sf"/>
</dbReference>
<dbReference type="InterPro" id="IPR003660">
    <property type="entry name" value="HAMP_dom"/>
</dbReference>
<dbReference type="PROSITE" id="PS50885">
    <property type="entry name" value="HAMP"/>
    <property type="match status" value="1"/>
</dbReference>
<dbReference type="CDD" id="cd12913">
    <property type="entry name" value="PDC1_MCP_like"/>
    <property type="match status" value="1"/>
</dbReference>
<accession>A0A1I1KK29</accession>
<sequence length="626" mass="68909">MKIRTKFSVASGIVVFIIISLLSFSTYILVNKTLEEKTRSYVQDSASLLAKNIDNWLEGKSSQINLIKSIIEENFSKKNYQTGLDNQALKNDFLLMFGTLATETHLRSNNPNRQNPPGVNFQDKPWYKLAKSQKEVIFTAPYFDAATQELLLSIVAPVIDSNNFKGVIGGDLSLDTIAKSLNTINFDNTGLAFITDSNGNIISHPNAKLNNKNTKSIYKQSPDNNSKLITIEHQGVTKLIYFYPLARKPGMNWYLGIVLDKSKVYQSLSDLTWRTFLFAIISIALCIFILRKLVKNLLTPLNELENAIANIASGGGDLTQRLTVKNDDECGAVANNFNVFLTTMQQLITDIKHKASLVVNNSDTTKQLSTESSEQLNHQASLVECLATAMNQMSATSSDIASSAQDAANSITAVNQQADDGKDLFTNTSHNVEQLSQSIASTHLLSNQLAEYSANIEQILSVINSVAEQTNLLALNAAIEAARAGEQGRGFAVVADEVRTLASRTQEATTEIKTMIDQIQASSNQVQTAMNDSKIKADACVSDTEIATQTLEKISFAVKDIMDRNIQIAAAIEEQSVVIEDINVNTTKINDISSQVSDFSQTQFQCNEQLVNEVNQQETLLEKFIV</sequence>
<dbReference type="SMART" id="SM00283">
    <property type="entry name" value="MA"/>
    <property type="match status" value="1"/>
</dbReference>
<dbReference type="AlphaFoldDB" id="A0A1I1KK29"/>
<keyword evidence="3" id="KW-0145">Chemotaxis</keyword>
<keyword evidence="4 10" id="KW-0812">Transmembrane</keyword>
<reference evidence="13 14" key="1">
    <citation type="submission" date="2016-10" db="EMBL/GenBank/DDBJ databases">
        <authorList>
            <person name="de Groot N.N."/>
        </authorList>
    </citation>
    <scope>NUCLEOTIDE SEQUENCE [LARGE SCALE GENOMIC DNA]</scope>
    <source>
        <strain evidence="13 14">DSM 6059</strain>
    </source>
</reference>
<dbReference type="PANTHER" id="PTHR32089:SF117">
    <property type="entry name" value="METHYL ACCEPTING SENSORY TRANSDUCER WITH CACHE_1 SMALL MOLECULE BINDING DOMAIN"/>
    <property type="match status" value="1"/>
</dbReference>
<dbReference type="Gene3D" id="1.10.287.950">
    <property type="entry name" value="Methyl-accepting chemotaxis protein"/>
    <property type="match status" value="1"/>
</dbReference>
<proteinExistence type="inferred from homology"/>
<evidence type="ECO:0000256" key="6">
    <source>
        <dbReference type="ARBA" id="ARBA00023136"/>
    </source>
</evidence>
<protein>
    <submittedName>
        <fullName evidence="13">Methyl-accepting chemotaxis sensory transducer with Cache sensor</fullName>
    </submittedName>
</protein>
<evidence type="ECO:0000256" key="8">
    <source>
        <dbReference type="ARBA" id="ARBA00029447"/>
    </source>
</evidence>
<keyword evidence="7 9" id="KW-0807">Transducer</keyword>
<evidence type="ECO:0000256" key="3">
    <source>
        <dbReference type="ARBA" id="ARBA00022500"/>
    </source>
</evidence>
<keyword evidence="5 10" id="KW-1133">Transmembrane helix</keyword>
<dbReference type="CDD" id="cd12912">
    <property type="entry name" value="PDC2_MCP_like"/>
    <property type="match status" value="1"/>
</dbReference>
<keyword evidence="14" id="KW-1185">Reference proteome</keyword>
<keyword evidence="6 10" id="KW-0472">Membrane</keyword>
<keyword evidence="2" id="KW-1003">Cell membrane</keyword>
<comment type="subcellular location">
    <subcellularLocation>
        <location evidence="1">Cell membrane</location>
        <topology evidence="1">Multi-pass membrane protein</topology>
    </subcellularLocation>
</comment>
<evidence type="ECO:0000256" key="5">
    <source>
        <dbReference type="ARBA" id="ARBA00022989"/>
    </source>
</evidence>
<dbReference type="InterPro" id="IPR004089">
    <property type="entry name" value="MCPsignal_dom"/>
</dbReference>
<feature type="domain" description="HAMP" evidence="12">
    <location>
        <begin position="295"/>
        <end position="349"/>
    </location>
</feature>
<evidence type="ECO:0000256" key="10">
    <source>
        <dbReference type="SAM" id="Phobius"/>
    </source>
</evidence>
<evidence type="ECO:0000259" key="12">
    <source>
        <dbReference type="PROSITE" id="PS50885"/>
    </source>
</evidence>
<evidence type="ECO:0000256" key="7">
    <source>
        <dbReference type="ARBA" id="ARBA00023224"/>
    </source>
</evidence>
<gene>
    <name evidence="13" type="ORF">SAMN02745724_02034</name>
</gene>
<feature type="transmembrane region" description="Helical" evidence="10">
    <location>
        <begin position="7"/>
        <end position="30"/>
    </location>
</feature>